<feature type="compositionally biased region" description="Basic residues" evidence="1">
    <location>
        <begin position="533"/>
        <end position="542"/>
    </location>
</feature>
<feature type="region of interest" description="Disordered" evidence="1">
    <location>
        <begin position="1072"/>
        <end position="1133"/>
    </location>
</feature>
<feature type="region of interest" description="Disordered" evidence="1">
    <location>
        <begin position="205"/>
        <end position="446"/>
    </location>
</feature>
<organism evidence="2 3">
    <name type="scientific">Steinernema carpocapsae</name>
    <name type="common">Entomopathogenic nematode</name>
    <dbReference type="NCBI Taxonomy" id="34508"/>
    <lineage>
        <taxon>Eukaryota</taxon>
        <taxon>Metazoa</taxon>
        <taxon>Ecdysozoa</taxon>
        <taxon>Nematoda</taxon>
        <taxon>Chromadorea</taxon>
        <taxon>Rhabditida</taxon>
        <taxon>Tylenchina</taxon>
        <taxon>Panagrolaimomorpha</taxon>
        <taxon>Strongyloidoidea</taxon>
        <taxon>Steinernematidae</taxon>
        <taxon>Steinernema</taxon>
    </lineage>
</organism>
<feature type="compositionally biased region" description="Pro residues" evidence="1">
    <location>
        <begin position="359"/>
        <end position="374"/>
    </location>
</feature>
<feature type="compositionally biased region" description="Low complexity" evidence="1">
    <location>
        <begin position="551"/>
        <end position="579"/>
    </location>
</feature>
<feature type="compositionally biased region" description="Low complexity" evidence="1">
    <location>
        <begin position="962"/>
        <end position="975"/>
    </location>
</feature>
<feature type="compositionally biased region" description="Polar residues" evidence="1">
    <location>
        <begin position="305"/>
        <end position="318"/>
    </location>
</feature>
<comment type="caution">
    <text evidence="2">The sequence shown here is derived from an EMBL/GenBank/DDBJ whole genome shotgun (WGS) entry which is preliminary data.</text>
</comment>
<evidence type="ECO:0000313" key="2">
    <source>
        <dbReference type="EMBL" id="TKR94283.1"/>
    </source>
</evidence>
<sequence>MNTTHLNFSASHNKTPESISSTAKLAVLPSTADRERVDNNVRSTSVVTVDNIPCSLSKGASAPCNSLATATSLSTSLKQAPSGQQCPKGATTVASTVEASSSAPISQETRIVDDGAIPSTSKSVTPVEEKPKPRRLVLKLPGKKIRGLLRAIHHRSSLLTSVGIASVDLRDSNKQHHCYQLPIGATPVKPSGPSQDLLQLLESRKKRSAQRVIERKPVRNSSPSTSSAHPISASPQVAMLQQQNRRSSSGSQSPMAAPPLPTGVRHPGSEYSPAGTRTPPTHGGNMAMPPPNFAPPATPLHHPPSASQPVNPASSTGDSPLLVNLLKGTTPPNAQPPPNGANAAHYANQSPSTSASLPPQRPPSQQPPVTPMTPQPQSQNVPQQPPQMPPPAQTPGAYPTQRPSYPGQPYPGYPHHMYPHQGQPMPPPQQQVQGMEAHQQQQHQMHQDPRYRMMMMNQQQTQQHLQTSPAYGQQQMMHHSQGAPRMAYPGPQPVPPGYAPRMGAPQGYMGPPPGYQQQMMRPPVEPEAQAKPSPKKRKRLSKKQKEKEAQEQAAAAAAQAQQAAAAEHQRRMQMQQQQQGYYGMPQQGMNAHTMERPPNDPMMMHHQQRMQMMQGQQPPQQHPGYPQQTQYHHRMAMAGYPQAAQPQPQNMIPYPNSVSLDQQAQQQQTQQQQMIQQQHHQQQMNQQQQHQMWMQRQQMNQQPMGQQQMGQQQMGQQQMGQQQMHHPHQMQTTQHQMQTPQHQMQTPQHQMRTPQHQMQAPSTPATPLPPQTPSAMMQQKMPQQPQHDELGAVINDDNEFVGLDDLDSIEPMTMVQYPSSSQPQTPAIEQQQAQQQLHHYPGQHLQQQQQQMQQSMYPPQTPQTPSTPHFQYPSQAPQYPNPQSVQPQQQQPQYPNHQTPQYPQTPMPGTPQYPQAHQGPQYPQSQTPQQHQVQQAPPQQHFQSPPQPPPRLTGSYAEQLEMRQQQMRQQMQMQQAPDQKPLPNMGMMPEVTSPLVKRARFNEGPALTEEQQRDEHINSTINFVVENAHSITMSNGIDTKAENGRHHFVNGHESTDSLSGLESVSAPGKLLEFEVEPPPPPKPAPKKSRSRRKADLAKEAAPSPPPHLNDFDSAMAMHQTGEIDGIHHANNPLAQGSVYSSAAANFQKALNKQHKQQQHTA</sequence>
<reference evidence="2 3" key="1">
    <citation type="journal article" date="2015" name="Genome Biol.">
        <title>Comparative genomics of Steinernema reveals deeply conserved gene regulatory networks.</title>
        <authorList>
            <person name="Dillman A.R."/>
            <person name="Macchietto M."/>
            <person name="Porter C.F."/>
            <person name="Rogers A."/>
            <person name="Williams B."/>
            <person name="Antoshechkin I."/>
            <person name="Lee M.M."/>
            <person name="Goodwin Z."/>
            <person name="Lu X."/>
            <person name="Lewis E.E."/>
            <person name="Goodrich-Blair H."/>
            <person name="Stock S.P."/>
            <person name="Adams B.J."/>
            <person name="Sternberg P.W."/>
            <person name="Mortazavi A."/>
        </authorList>
    </citation>
    <scope>NUCLEOTIDE SEQUENCE [LARGE SCALE GENOMIC DNA]</scope>
    <source>
        <strain evidence="2 3">ALL</strain>
    </source>
</reference>
<dbReference type="EMBL" id="AZBU02000002">
    <property type="protein sequence ID" value="TKR94283.1"/>
    <property type="molecule type" value="Genomic_DNA"/>
</dbReference>
<feature type="compositionally biased region" description="Low complexity" evidence="1">
    <location>
        <begin position="430"/>
        <end position="444"/>
    </location>
</feature>
<reference evidence="2 3" key="2">
    <citation type="journal article" date="2019" name="G3 (Bethesda)">
        <title>Hybrid Assembly of the Genome of the Entomopathogenic Nematode Steinernema carpocapsae Identifies the X-Chromosome.</title>
        <authorList>
            <person name="Serra L."/>
            <person name="Macchietto M."/>
            <person name="Macias-Munoz A."/>
            <person name="McGill C.J."/>
            <person name="Rodriguez I.M."/>
            <person name="Rodriguez B."/>
            <person name="Murad R."/>
            <person name="Mortazavi A."/>
        </authorList>
    </citation>
    <scope>NUCLEOTIDE SEQUENCE [LARGE SCALE GENOMIC DNA]</scope>
    <source>
        <strain evidence="2 3">ALL</strain>
    </source>
</reference>
<feature type="compositionally biased region" description="Pro residues" evidence="1">
    <location>
        <begin position="288"/>
        <end position="302"/>
    </location>
</feature>
<feature type="compositionally biased region" description="Low complexity" evidence="1">
    <location>
        <begin position="504"/>
        <end position="520"/>
    </location>
</feature>
<feature type="compositionally biased region" description="Pro residues" evidence="1">
    <location>
        <begin position="383"/>
        <end position="393"/>
    </location>
</feature>
<feature type="region of interest" description="Disordered" evidence="1">
    <location>
        <begin position="659"/>
        <end position="786"/>
    </location>
</feature>
<dbReference type="OrthoDB" id="10665531at2759"/>
<feature type="compositionally biased region" description="Low complexity" evidence="1">
    <location>
        <begin position="662"/>
        <end position="759"/>
    </location>
</feature>
<keyword evidence="3" id="KW-1185">Reference proteome</keyword>
<protein>
    <submittedName>
        <fullName evidence="2">Uncharacterized protein</fullName>
    </submittedName>
</protein>
<feature type="compositionally biased region" description="Low complexity" evidence="1">
    <location>
        <begin position="776"/>
        <end position="785"/>
    </location>
</feature>
<feature type="region of interest" description="Disordered" evidence="1">
    <location>
        <begin position="801"/>
        <end position="989"/>
    </location>
</feature>
<feature type="region of interest" description="Disordered" evidence="1">
    <location>
        <begin position="1"/>
        <end position="21"/>
    </location>
</feature>
<evidence type="ECO:0000313" key="3">
    <source>
        <dbReference type="Proteomes" id="UP000298663"/>
    </source>
</evidence>
<feature type="compositionally biased region" description="Low complexity" evidence="1">
    <location>
        <begin position="918"/>
        <end position="944"/>
    </location>
</feature>
<dbReference type="STRING" id="34508.A0A4U5PDG2"/>
<dbReference type="AlphaFoldDB" id="A0A4U5PDG2"/>
<feature type="compositionally biased region" description="Low complexity" evidence="1">
    <location>
        <begin position="822"/>
        <end position="869"/>
    </location>
</feature>
<proteinExistence type="predicted"/>
<feature type="compositionally biased region" description="Low complexity" evidence="1">
    <location>
        <begin position="877"/>
        <end position="902"/>
    </location>
</feature>
<feature type="compositionally biased region" description="Low complexity" evidence="1">
    <location>
        <begin position="221"/>
        <end position="253"/>
    </location>
</feature>
<dbReference type="Proteomes" id="UP000298663">
    <property type="component" value="Unassembled WGS sequence"/>
</dbReference>
<feature type="compositionally biased region" description="Polar residues" evidence="1">
    <location>
        <begin position="347"/>
        <end position="357"/>
    </location>
</feature>
<evidence type="ECO:0000256" key="1">
    <source>
        <dbReference type="SAM" id="MobiDB-lite"/>
    </source>
</evidence>
<gene>
    <name evidence="2" type="ORF">L596_008585</name>
</gene>
<name>A0A4U5PDG2_STECR</name>
<feature type="compositionally biased region" description="Low complexity" evidence="1">
    <location>
        <begin position="413"/>
        <end position="423"/>
    </location>
</feature>
<accession>A0A4U5PDG2</accession>
<feature type="region of interest" description="Disordered" evidence="1">
    <location>
        <begin position="504"/>
        <end position="600"/>
    </location>
</feature>